<evidence type="ECO:0000256" key="2">
    <source>
        <dbReference type="SAM" id="SignalP"/>
    </source>
</evidence>
<dbReference type="Proteomes" id="UP000189627">
    <property type="component" value="Chromosome 2"/>
</dbReference>
<dbReference type="Gene3D" id="3.40.190.10">
    <property type="entry name" value="Periplasmic binding protein-like II"/>
    <property type="match status" value="1"/>
</dbReference>
<dbReference type="RefSeq" id="WP_078200122.1">
    <property type="nucleotide sequence ID" value="NZ_CP017758.1"/>
</dbReference>
<dbReference type="InterPro" id="IPR006311">
    <property type="entry name" value="TAT_signal"/>
</dbReference>
<comment type="similarity">
    <text evidence="1">Belongs to the UPF0065 (bug) family.</text>
</comment>
<dbReference type="OrthoDB" id="8860353at2"/>
<feature type="chain" id="PRO_5013069888" evidence="2">
    <location>
        <begin position="39"/>
        <end position="343"/>
    </location>
</feature>
<dbReference type="AlphaFoldDB" id="A0A1U9UYJ4"/>
<dbReference type="InterPro" id="IPR042100">
    <property type="entry name" value="Bug_dom1"/>
</dbReference>
<dbReference type="EMBL" id="CP017758">
    <property type="protein sequence ID" value="AQV97786.1"/>
    <property type="molecule type" value="Genomic_DNA"/>
</dbReference>
<evidence type="ECO:0000313" key="4">
    <source>
        <dbReference type="Proteomes" id="UP000189627"/>
    </source>
</evidence>
<dbReference type="PANTHER" id="PTHR42928">
    <property type="entry name" value="TRICARBOXYLATE-BINDING PROTEIN"/>
    <property type="match status" value="1"/>
</dbReference>
<organism evidence="3 4">
    <name type="scientific">Cupriavidus necator</name>
    <name type="common">Alcaligenes eutrophus</name>
    <name type="synonym">Ralstonia eutropha</name>
    <dbReference type="NCBI Taxonomy" id="106590"/>
    <lineage>
        <taxon>Bacteria</taxon>
        <taxon>Pseudomonadati</taxon>
        <taxon>Pseudomonadota</taxon>
        <taxon>Betaproteobacteria</taxon>
        <taxon>Burkholderiales</taxon>
        <taxon>Burkholderiaceae</taxon>
        <taxon>Cupriavidus</taxon>
    </lineage>
</organism>
<accession>A0A1U9UYJ4</accession>
<dbReference type="Pfam" id="PF03401">
    <property type="entry name" value="TctC"/>
    <property type="match status" value="1"/>
</dbReference>
<name>A0A1U9UYJ4_CUPNE</name>
<evidence type="ECO:0000313" key="3">
    <source>
        <dbReference type="EMBL" id="AQV97786.1"/>
    </source>
</evidence>
<sequence length="343" mass="36568">MTVRLAAVGRRRWLRLAGATTLAACAALSLCLPDRAQAATAADWPTKPVKIVIAVAAGSTGDILARSLAQRLEGMWKQPVIVENKPGAGGVIGTEYVVNATDGHTLLLGTQSSILPKFTTRNLKFDPMTDLVPVYKVINYQLVVAVNAETAPKAKTLRELVDLSKASAGGLFFGGTGQTSVFNLTMALLNKSLGMKYTALDFNSIGAMNLAAMRNDAQFLVNTPSSMMPQIEAGKLRPLAAISAERYPNLPEVPTLAEAVGYKGYLPLLWAGVFVPKDTPQAVVGRIAKDLATLEADKAFRSNIESRLSGRMVASSPSAFARQLAEEASVWKSLVAELNLKPE</sequence>
<keyword evidence="2" id="KW-0732">Signal</keyword>
<dbReference type="CDD" id="cd07012">
    <property type="entry name" value="PBP2_Bug_TTT"/>
    <property type="match status" value="1"/>
</dbReference>
<dbReference type="Gene3D" id="3.40.190.150">
    <property type="entry name" value="Bordetella uptake gene, domain 1"/>
    <property type="match status" value="1"/>
</dbReference>
<evidence type="ECO:0000256" key="1">
    <source>
        <dbReference type="ARBA" id="ARBA00006987"/>
    </source>
</evidence>
<gene>
    <name evidence="3" type="ORF">BJN34_28370</name>
</gene>
<reference evidence="4" key="1">
    <citation type="submission" date="2017-02" db="EMBL/GenBank/DDBJ databases">
        <title>Complete genome sequence of Cupriavidus necator strain NH9, a 3-chlorobenzoate degrader.</title>
        <authorList>
            <person name="Moriuchi R."/>
            <person name="Dohra H."/>
            <person name="Ogawa N."/>
        </authorList>
    </citation>
    <scope>NUCLEOTIDE SEQUENCE [LARGE SCALE GENOMIC DNA]</scope>
    <source>
        <strain evidence="4">NH9</strain>
    </source>
</reference>
<proteinExistence type="inferred from homology"/>
<dbReference type="PANTHER" id="PTHR42928:SF5">
    <property type="entry name" value="BLR1237 PROTEIN"/>
    <property type="match status" value="1"/>
</dbReference>
<dbReference type="PROSITE" id="PS51318">
    <property type="entry name" value="TAT"/>
    <property type="match status" value="1"/>
</dbReference>
<feature type="signal peptide" evidence="2">
    <location>
        <begin position="1"/>
        <end position="38"/>
    </location>
</feature>
<protein>
    <submittedName>
        <fullName evidence="3">Tripartite tricarboxylate transporter substrate binding protein</fullName>
    </submittedName>
</protein>
<dbReference type="InterPro" id="IPR005064">
    <property type="entry name" value="BUG"/>
</dbReference>
<dbReference type="KEGG" id="cuh:BJN34_28370"/>
<dbReference type="PIRSF" id="PIRSF017082">
    <property type="entry name" value="YflP"/>
    <property type="match status" value="1"/>
</dbReference>